<keyword evidence="3" id="KW-1185">Reference proteome</keyword>
<dbReference type="Proteomes" id="UP000232323">
    <property type="component" value="Unassembled WGS sequence"/>
</dbReference>
<comment type="caution">
    <text evidence="2">The sequence shown here is derived from an EMBL/GenBank/DDBJ whole genome shotgun (WGS) entry which is preliminary data.</text>
</comment>
<feature type="compositionally biased region" description="Basic residues" evidence="1">
    <location>
        <begin position="537"/>
        <end position="546"/>
    </location>
</feature>
<evidence type="ECO:0000256" key="1">
    <source>
        <dbReference type="SAM" id="MobiDB-lite"/>
    </source>
</evidence>
<name>A0A250X2A2_9CHLO</name>
<feature type="region of interest" description="Disordered" evidence="1">
    <location>
        <begin position="415"/>
        <end position="557"/>
    </location>
</feature>
<sequence length="867" mass="94560">MAETSSTSGADLDMLLRAVSESKLCEATSDDFFESCLPWLKEEVDGTLATVTERPASLPWLFPPEMSSSSLSSLFVDYNWLLAGPDILCSNDKDSNDQYNHTATFCDGQLQNNASQNPAGIPSEGALIGAAGLATESRPQHFLMDTNLQPCCSTLGRMKVECPPPAASLAPFSLYSTEIHANALHKSSLTCDFEPEPPYSNDPESLPNRSHFGILLDETVQQGGPHIDSISACLEQPDPDTLITIASGQPAATPVAYPTTLTLNPSTLTLNPSTFAALPVVQHQQGNLYSSLFQVPGILSQPGNPFPSPFQLPALPNQGMKMPPTTQTFTSCADLHELGRHLPEERHIQKSHNDKPAQIDLEDLGNPTGLMRSGGDAAAMAGNSSKAFNQQQTSGPLSLQALENDVALVPPAVQPQPAAQLSRPRHEQSSATGSEGLHTGGGASAQQPLECQKNEEIRLSRRGQSSSGQHVPRGEVPRRSSKQRPAASTVLEGPAATGELRPPPGTVLKNEGSSGLGGAAAKEKDEVKALNAVPASHSKRKDRPHHSKNENHETTEEIARLQRHLKAQMKLANALKEENHVLLQRERLLQLQVDNVQITMQCEADQGVKSFLQELLQCFRSSLAQARMSSGKSGAELKEDLRDFTLSDFRNIWGQLAQELSLWVPMFTKSDEDSTPVAVRSRMSLVYDRLMTWIVNIAVKKPGLLTQAAATDLSTGEPSKVTSGFWITIVQSLQFSDQQVEDLTEVWRLYSQVLVGLASQQTKVQIKLTKVLQDGWMDAGQACTTGIRWETGCPDGYWDPEDVIKEYLTVHRRYNVLDHMLHFLVARLLTPSQICAAIVLSYPMYPSMVEIAKTVVEVEAPKRNKCR</sequence>
<dbReference type="EMBL" id="BEGY01000023">
    <property type="protein sequence ID" value="GAX77198.1"/>
    <property type="molecule type" value="Genomic_DNA"/>
</dbReference>
<evidence type="ECO:0000313" key="3">
    <source>
        <dbReference type="Proteomes" id="UP000232323"/>
    </source>
</evidence>
<feature type="compositionally biased region" description="Polar residues" evidence="1">
    <location>
        <begin position="382"/>
        <end position="394"/>
    </location>
</feature>
<proteinExistence type="predicted"/>
<feature type="compositionally biased region" description="Basic and acidic residues" evidence="1">
    <location>
        <begin position="346"/>
        <end position="357"/>
    </location>
</feature>
<accession>A0A250X2A2</accession>
<gene>
    <name evidence="2" type="ORF">CEUSTIGMA_g4644.t1</name>
</gene>
<evidence type="ECO:0000313" key="2">
    <source>
        <dbReference type="EMBL" id="GAX77198.1"/>
    </source>
</evidence>
<dbReference type="AlphaFoldDB" id="A0A250X2A2"/>
<protein>
    <submittedName>
        <fullName evidence="2">Uncharacterized protein</fullName>
    </submittedName>
</protein>
<feature type="compositionally biased region" description="Basic and acidic residues" evidence="1">
    <location>
        <begin position="547"/>
        <end position="557"/>
    </location>
</feature>
<organism evidence="2 3">
    <name type="scientific">Chlamydomonas eustigma</name>
    <dbReference type="NCBI Taxonomy" id="1157962"/>
    <lineage>
        <taxon>Eukaryota</taxon>
        <taxon>Viridiplantae</taxon>
        <taxon>Chlorophyta</taxon>
        <taxon>core chlorophytes</taxon>
        <taxon>Chlorophyceae</taxon>
        <taxon>CS clade</taxon>
        <taxon>Chlamydomonadales</taxon>
        <taxon>Chlamydomonadaceae</taxon>
        <taxon>Chlamydomonas</taxon>
    </lineage>
</organism>
<feature type="region of interest" description="Disordered" evidence="1">
    <location>
        <begin position="346"/>
        <end position="394"/>
    </location>
</feature>
<reference evidence="2 3" key="1">
    <citation type="submission" date="2017-08" db="EMBL/GenBank/DDBJ databases">
        <title>Acidophilic green algal genome provides insights into adaptation to an acidic environment.</title>
        <authorList>
            <person name="Hirooka S."/>
            <person name="Hirose Y."/>
            <person name="Kanesaki Y."/>
            <person name="Higuchi S."/>
            <person name="Fujiwara T."/>
            <person name="Onuma R."/>
            <person name="Era A."/>
            <person name="Ohbayashi R."/>
            <person name="Uzuka A."/>
            <person name="Nozaki H."/>
            <person name="Yoshikawa H."/>
            <person name="Miyagishima S.Y."/>
        </authorList>
    </citation>
    <scope>NUCLEOTIDE SEQUENCE [LARGE SCALE GENOMIC DNA]</scope>
    <source>
        <strain evidence="2 3">NIES-2499</strain>
    </source>
</reference>